<dbReference type="EC" id="6.3.2.13" evidence="7"/>
<reference evidence="13" key="1">
    <citation type="journal article" date="2010" name="Stand. Genomic Sci.">
        <title>Complete genome sequence of Thermocrinis albus type strain (HI 11/12T).</title>
        <authorList>
            <person name="Wirth R."/>
            <person name="Sikorski J."/>
            <person name="Brambilla E."/>
            <person name="Misra M."/>
            <person name="Lapidus A."/>
            <person name="Copeland A."/>
            <person name="Nolan M."/>
            <person name="Lucas S."/>
            <person name="Chen F."/>
            <person name="Tice H."/>
            <person name="Cheng J.F."/>
            <person name="Han C."/>
            <person name="Detter J.C."/>
            <person name="Tapia R."/>
            <person name="Bruce D."/>
            <person name="Goodwin L."/>
            <person name="Pitluck S."/>
            <person name="Pati A."/>
            <person name="Anderson I."/>
            <person name="Ivanova N."/>
            <person name="Mavromatis K."/>
            <person name="Mikhailova N."/>
            <person name="Chen A."/>
            <person name="Palaniappan K."/>
            <person name="Bilek Y."/>
            <person name="Hader T."/>
            <person name="Land M."/>
            <person name="Hauser L."/>
            <person name="Chang Y.J."/>
            <person name="Jeffries C.D."/>
            <person name="Tindall B.J."/>
            <person name="Rohde M."/>
            <person name="Goker M."/>
            <person name="Bristow J."/>
            <person name="Eisen J.A."/>
            <person name="Markowitz V."/>
            <person name="Hugenholtz P."/>
            <person name="Kyrpides N.C."/>
            <person name="Klenk H.P."/>
        </authorList>
    </citation>
    <scope>NUCLEOTIDE SEQUENCE [LARGE SCALE GENOMIC DNA]</scope>
    <source>
        <strain evidence="13">DSM 14484 / JCM 11386 / HI 11/12</strain>
    </source>
</reference>
<keyword evidence="7" id="KW-0963">Cytoplasm</keyword>
<comment type="subcellular location">
    <subcellularLocation>
        <location evidence="7 8">Cytoplasm</location>
    </subcellularLocation>
</comment>
<dbReference type="HOGENOM" id="CLU_022291_4_1_0"/>
<feature type="binding site" evidence="7">
    <location>
        <begin position="378"/>
        <end position="381"/>
    </location>
    <ligand>
        <name>meso-2,6-diaminopimelate</name>
        <dbReference type="ChEBI" id="CHEBI:57791"/>
    </ligand>
</feature>
<keyword evidence="7" id="KW-0460">Magnesium</keyword>
<feature type="binding site" evidence="7">
    <location>
        <position position="10"/>
    </location>
    <ligand>
        <name>UDP-N-acetyl-alpha-D-muramoyl-L-alanyl-D-glutamate</name>
        <dbReference type="ChEBI" id="CHEBI:83900"/>
    </ligand>
</feature>
<evidence type="ECO:0000256" key="5">
    <source>
        <dbReference type="ARBA" id="ARBA00023306"/>
    </source>
</evidence>
<dbReference type="InterPro" id="IPR000713">
    <property type="entry name" value="Mur_ligase_N"/>
</dbReference>
<dbReference type="Pfam" id="PF01225">
    <property type="entry name" value="Mur_ligase"/>
    <property type="match status" value="1"/>
</dbReference>
<dbReference type="STRING" id="638303.Thal_0074"/>
<evidence type="ECO:0000313" key="13">
    <source>
        <dbReference type="Proteomes" id="UP000002043"/>
    </source>
</evidence>
<name>D3SNH5_THEAH</name>
<evidence type="ECO:0000259" key="11">
    <source>
        <dbReference type="Pfam" id="PF08245"/>
    </source>
</evidence>
<keyword evidence="13" id="KW-1185">Reference proteome</keyword>
<comment type="pathway">
    <text evidence="7 8">Cell wall biogenesis; peptidoglycan biosynthesis.</text>
</comment>
<organism evidence="12 13">
    <name type="scientific">Thermocrinis albus (strain DSM 14484 / JCM 11386 / HI 11/12)</name>
    <dbReference type="NCBI Taxonomy" id="638303"/>
    <lineage>
        <taxon>Bacteria</taxon>
        <taxon>Pseudomonadati</taxon>
        <taxon>Aquificota</taxon>
        <taxon>Aquificia</taxon>
        <taxon>Aquificales</taxon>
        <taxon>Aquificaceae</taxon>
        <taxon>Thermocrinis</taxon>
    </lineage>
</organism>
<evidence type="ECO:0000256" key="7">
    <source>
        <dbReference type="HAMAP-Rule" id="MF_00208"/>
    </source>
</evidence>
<keyword evidence="2 7" id="KW-0132">Cell division</keyword>
<comment type="PTM">
    <text evidence="7">Carboxylation is probably crucial for Mg(2+) binding and, consequently, for the gamma-phosphate positioning of ATP.</text>
</comment>
<dbReference type="PANTHER" id="PTHR23135:SF4">
    <property type="entry name" value="UDP-N-ACETYLMURAMOYL-L-ALANYL-D-GLUTAMATE--2,6-DIAMINOPIMELATE LIGASE MURE HOMOLOG, CHLOROPLASTIC"/>
    <property type="match status" value="1"/>
</dbReference>
<feature type="domain" description="Mur ligase central" evidence="11">
    <location>
        <begin position="87"/>
        <end position="284"/>
    </location>
</feature>
<comment type="function">
    <text evidence="7">Catalyzes the addition of meso-diaminopimelic acid to the nucleotide precursor UDP-N-acetylmuramoyl-L-alanyl-D-glutamate (UMAG) in the biosynthesis of bacterial cell-wall peptidoglycan.</text>
</comment>
<dbReference type="SUPFAM" id="SSF53623">
    <property type="entry name" value="MurD-like peptide ligases, catalytic domain"/>
    <property type="match status" value="1"/>
</dbReference>
<dbReference type="HAMAP" id="MF_00208">
    <property type="entry name" value="MurE"/>
    <property type="match status" value="1"/>
</dbReference>
<dbReference type="GO" id="GO:0005737">
    <property type="term" value="C:cytoplasm"/>
    <property type="evidence" value="ECO:0007669"/>
    <property type="project" value="UniProtKB-SubCell"/>
</dbReference>
<dbReference type="RefSeq" id="WP_012991119.1">
    <property type="nucleotide sequence ID" value="NC_013894.1"/>
</dbReference>
<dbReference type="GO" id="GO:0051301">
    <property type="term" value="P:cell division"/>
    <property type="evidence" value="ECO:0007669"/>
    <property type="project" value="UniProtKB-KW"/>
</dbReference>
<dbReference type="InterPro" id="IPR035911">
    <property type="entry name" value="MurE/MurF_N"/>
</dbReference>
<comment type="caution">
    <text evidence="7">Lacks conserved residue(s) required for the propagation of feature annotation.</text>
</comment>
<dbReference type="Gene3D" id="3.40.1390.10">
    <property type="entry name" value="MurE/MurF, N-terminal domain"/>
    <property type="match status" value="1"/>
</dbReference>
<feature type="binding site" evidence="7">
    <location>
        <position position="429"/>
    </location>
    <ligand>
        <name>meso-2,6-diaminopimelate</name>
        <dbReference type="ChEBI" id="CHEBI:57791"/>
    </ligand>
</feature>
<sequence length="457" mass="51727">MEVKGITHNSKEVYEGYIFVAIEGTNTDGHQFVEEALRRGAIRVYVEKDVGIEDPRIVKVSDTRKLLGELCHEFYGRPSEKLQVIGVTGTNGKTTTTHILESVFRTAGIKVGLIGTIYYRLGDKVYRYEGRTTPDPVEWHSTLKAMLEDGAQVVCAEISSHALHQRRVWGTKFFTTIFTNLSQDHLDYHGDMENYFSAKLLLFTQYPQEFSVINADDPYGKRIVSVVGKRARTYGKEGDLRITNFETSLEGSRLEVEYEGKRYRFFSHLRGEFQAYNLSAAILTAFLRGIDPQVVEEGVKDVRVPGRFETYRKDGKTVIVDYAHTPDALEKLLRTARGITRGRLLVVFGAGGNRDRTKRPLMGEVAQNWADVIVLTSDNPRWEDPISIIEDIMEGISQKNKVLVEPDREKAIRLAVEMAKEGDVVVIAGKGHEDYQEIKGVRYPFSDSAVVREILHV</sequence>
<dbReference type="SUPFAM" id="SSF63418">
    <property type="entry name" value="MurE/MurF N-terminal domain"/>
    <property type="match status" value="1"/>
</dbReference>
<dbReference type="EMBL" id="CP001931">
    <property type="protein sequence ID" value="ADC88712.1"/>
    <property type="molecule type" value="Genomic_DNA"/>
</dbReference>
<feature type="binding site" evidence="7">
    <location>
        <position position="165"/>
    </location>
    <ligand>
        <name>UDP-N-acetyl-alpha-D-muramoyl-L-alanyl-D-glutamate</name>
        <dbReference type="ChEBI" id="CHEBI:83900"/>
    </ligand>
</feature>
<dbReference type="GO" id="GO:0005524">
    <property type="term" value="F:ATP binding"/>
    <property type="evidence" value="ECO:0007669"/>
    <property type="project" value="UniProtKB-UniRule"/>
</dbReference>
<dbReference type="NCBIfam" id="NF001126">
    <property type="entry name" value="PRK00139.1-4"/>
    <property type="match status" value="1"/>
</dbReference>
<keyword evidence="6 7" id="KW-0961">Cell wall biogenesis/degradation</keyword>
<comment type="catalytic activity">
    <reaction evidence="7">
        <text>UDP-N-acetyl-alpha-D-muramoyl-L-alanyl-D-glutamate + meso-2,6-diaminopimelate + ATP = UDP-N-acetyl-alpha-D-muramoyl-L-alanyl-gamma-D-glutamyl-meso-2,6-diaminopimelate + ADP + phosphate + H(+)</text>
        <dbReference type="Rhea" id="RHEA:23676"/>
        <dbReference type="ChEBI" id="CHEBI:15378"/>
        <dbReference type="ChEBI" id="CHEBI:30616"/>
        <dbReference type="ChEBI" id="CHEBI:43474"/>
        <dbReference type="ChEBI" id="CHEBI:57791"/>
        <dbReference type="ChEBI" id="CHEBI:83900"/>
        <dbReference type="ChEBI" id="CHEBI:83905"/>
        <dbReference type="ChEBI" id="CHEBI:456216"/>
        <dbReference type="EC" id="6.3.2.13"/>
    </reaction>
</comment>
<dbReference type="GO" id="GO:0071555">
    <property type="term" value="P:cell wall organization"/>
    <property type="evidence" value="ECO:0007669"/>
    <property type="project" value="UniProtKB-KW"/>
</dbReference>
<feature type="binding site" evidence="7">
    <location>
        <begin position="89"/>
        <end position="95"/>
    </location>
    <ligand>
        <name>ATP</name>
        <dbReference type="ChEBI" id="CHEBI:30616"/>
    </ligand>
</feature>
<dbReference type="GO" id="GO:0008360">
    <property type="term" value="P:regulation of cell shape"/>
    <property type="evidence" value="ECO:0007669"/>
    <property type="project" value="UniProtKB-KW"/>
</dbReference>
<evidence type="ECO:0000256" key="6">
    <source>
        <dbReference type="ARBA" id="ARBA00023316"/>
    </source>
</evidence>
<evidence type="ECO:0000256" key="4">
    <source>
        <dbReference type="ARBA" id="ARBA00022984"/>
    </source>
</evidence>
<dbReference type="AlphaFoldDB" id="D3SNH5"/>
<comment type="similarity">
    <text evidence="1 7">Belongs to the MurCDEF family. MurE subfamily.</text>
</comment>
<dbReference type="InterPro" id="IPR036615">
    <property type="entry name" value="Mur_ligase_C_dom_sf"/>
</dbReference>
<dbReference type="Pfam" id="PF08245">
    <property type="entry name" value="Mur_ligase_M"/>
    <property type="match status" value="1"/>
</dbReference>
<feature type="domain" description="Mur ligase N-terminal catalytic" evidence="9">
    <location>
        <begin position="2"/>
        <end position="75"/>
    </location>
</feature>
<dbReference type="GO" id="GO:0000287">
    <property type="term" value="F:magnesium ion binding"/>
    <property type="evidence" value="ECO:0007669"/>
    <property type="project" value="UniProtKB-UniRule"/>
</dbReference>
<keyword evidence="3 7" id="KW-0133">Cell shape</keyword>
<feature type="modified residue" description="N6-carboxylysine" evidence="7">
    <location>
        <position position="199"/>
    </location>
</feature>
<feature type="short sequence motif" description="Meso-diaminopimelate recognition motif" evidence="7">
    <location>
        <begin position="378"/>
        <end position="381"/>
    </location>
</feature>
<dbReference type="NCBIfam" id="TIGR01085">
    <property type="entry name" value="murE"/>
    <property type="match status" value="1"/>
</dbReference>
<dbReference type="NCBIfam" id="NF001124">
    <property type="entry name" value="PRK00139.1-2"/>
    <property type="match status" value="1"/>
</dbReference>
<keyword evidence="7" id="KW-0436">Ligase</keyword>
<feature type="binding site" evidence="7">
    <location>
        <begin position="132"/>
        <end position="133"/>
    </location>
    <ligand>
        <name>UDP-N-acetyl-alpha-D-muramoyl-L-alanyl-D-glutamate</name>
        <dbReference type="ChEBI" id="CHEBI:83900"/>
    </ligand>
</feature>
<evidence type="ECO:0000259" key="9">
    <source>
        <dbReference type="Pfam" id="PF01225"/>
    </source>
</evidence>
<feature type="binding site" evidence="7">
    <location>
        <position position="433"/>
    </location>
    <ligand>
        <name>meso-2,6-diaminopimelate</name>
        <dbReference type="ChEBI" id="CHEBI:57791"/>
    </ligand>
</feature>
<dbReference type="Proteomes" id="UP000002043">
    <property type="component" value="Chromosome"/>
</dbReference>
<feature type="binding site" evidence="7">
    <location>
        <position position="159"/>
    </location>
    <ligand>
        <name>UDP-N-acetyl-alpha-D-muramoyl-L-alanyl-D-glutamate</name>
        <dbReference type="ChEBI" id="CHEBI:83900"/>
    </ligand>
</feature>
<evidence type="ECO:0000256" key="8">
    <source>
        <dbReference type="RuleBase" id="RU004135"/>
    </source>
</evidence>
<dbReference type="SUPFAM" id="SSF53244">
    <property type="entry name" value="MurD-like peptide ligases, peptide-binding domain"/>
    <property type="match status" value="1"/>
</dbReference>
<evidence type="ECO:0000256" key="3">
    <source>
        <dbReference type="ARBA" id="ARBA00022960"/>
    </source>
</evidence>
<evidence type="ECO:0000313" key="12">
    <source>
        <dbReference type="EMBL" id="ADC88712.1"/>
    </source>
</evidence>
<comment type="cofactor">
    <cofactor evidence="7">
        <name>Mg(2+)</name>
        <dbReference type="ChEBI" id="CHEBI:18420"/>
    </cofactor>
</comment>
<dbReference type="UniPathway" id="UPA00219"/>
<dbReference type="Pfam" id="PF02875">
    <property type="entry name" value="Mur_ligase_C"/>
    <property type="match status" value="1"/>
</dbReference>
<dbReference type="OrthoDB" id="9800958at2"/>
<dbReference type="GO" id="GO:0008765">
    <property type="term" value="F:UDP-N-acetylmuramoylalanyl-D-glutamate-2,6-diaminopimelate ligase activity"/>
    <property type="evidence" value="ECO:0007669"/>
    <property type="project" value="UniProtKB-UniRule"/>
</dbReference>
<evidence type="ECO:0000256" key="2">
    <source>
        <dbReference type="ARBA" id="ARBA00022618"/>
    </source>
</evidence>
<dbReference type="GO" id="GO:0009252">
    <property type="term" value="P:peptidoglycan biosynthetic process"/>
    <property type="evidence" value="ECO:0007669"/>
    <property type="project" value="UniProtKB-UniRule"/>
</dbReference>
<keyword evidence="7" id="KW-0067">ATP-binding</keyword>
<gene>
    <name evidence="7" type="primary">murE</name>
    <name evidence="12" type="ordered locus">Thal_0074</name>
</gene>
<dbReference type="KEGG" id="tal:Thal_0074"/>
<dbReference type="Gene3D" id="3.90.190.20">
    <property type="entry name" value="Mur ligase, C-terminal domain"/>
    <property type="match status" value="1"/>
</dbReference>
<keyword evidence="5 7" id="KW-0131">Cell cycle</keyword>
<evidence type="ECO:0000256" key="1">
    <source>
        <dbReference type="ARBA" id="ARBA00005898"/>
    </source>
</evidence>
<dbReference type="InterPro" id="IPR004101">
    <property type="entry name" value="Mur_ligase_C"/>
</dbReference>
<evidence type="ECO:0000259" key="10">
    <source>
        <dbReference type="Pfam" id="PF02875"/>
    </source>
</evidence>
<dbReference type="PANTHER" id="PTHR23135">
    <property type="entry name" value="MUR LIGASE FAMILY MEMBER"/>
    <property type="match status" value="1"/>
</dbReference>
<dbReference type="Gene3D" id="3.40.1190.10">
    <property type="entry name" value="Mur-like, catalytic domain"/>
    <property type="match status" value="1"/>
</dbReference>
<keyword evidence="4 7" id="KW-0573">Peptidoglycan synthesis</keyword>
<protein>
    <recommendedName>
        <fullName evidence="7">UDP-N-acetylmuramoyl-L-alanyl-D-glutamate--2,6-diaminopimelate ligase</fullName>
        <ecNumber evidence="7">6.3.2.13</ecNumber>
    </recommendedName>
    <alternativeName>
        <fullName evidence="7">Meso-A2pm-adding enzyme</fullName>
    </alternativeName>
    <alternativeName>
        <fullName evidence="7">Meso-diaminopimelate-adding enzyme</fullName>
    </alternativeName>
    <alternativeName>
        <fullName evidence="7">UDP-MurNAc-L-Ala-D-Glu:meso-diaminopimelate ligase</fullName>
    </alternativeName>
    <alternativeName>
        <fullName evidence="7">UDP-MurNAc-tripeptide synthetase</fullName>
    </alternativeName>
    <alternativeName>
        <fullName evidence="7">UDP-N-acetylmuramyl-tripeptide synthetase</fullName>
    </alternativeName>
</protein>
<dbReference type="eggNOG" id="COG0769">
    <property type="taxonomic scope" value="Bacteria"/>
</dbReference>
<proteinExistence type="inferred from homology"/>
<accession>D3SNH5</accession>
<dbReference type="InterPro" id="IPR036565">
    <property type="entry name" value="Mur-like_cat_sf"/>
</dbReference>
<feature type="binding site" evidence="7">
    <location>
        <position position="167"/>
    </location>
    <ligand>
        <name>UDP-N-acetyl-alpha-D-muramoyl-L-alanyl-D-glutamate</name>
        <dbReference type="ChEBI" id="CHEBI:83900"/>
    </ligand>
</feature>
<keyword evidence="7" id="KW-0547">Nucleotide-binding</keyword>
<feature type="binding site" evidence="7">
    <location>
        <position position="354"/>
    </location>
    <ligand>
        <name>meso-2,6-diaminopimelate</name>
        <dbReference type="ChEBI" id="CHEBI:57791"/>
    </ligand>
</feature>
<feature type="domain" description="Mur ligase C-terminal" evidence="10">
    <location>
        <begin position="306"/>
        <end position="431"/>
    </location>
</feature>
<dbReference type="InterPro" id="IPR013221">
    <property type="entry name" value="Mur_ligase_cen"/>
</dbReference>
<dbReference type="InterPro" id="IPR005761">
    <property type="entry name" value="UDP-N-AcMur-Glu-dNH2Pim_ligase"/>
</dbReference>